<accession>B9M6T9</accession>
<dbReference type="Gene3D" id="1.10.1330.10">
    <property type="entry name" value="Dockerin domain"/>
    <property type="match status" value="1"/>
</dbReference>
<dbReference type="InterPro" id="IPR014755">
    <property type="entry name" value="Cu-Rt/internalin_Ig-like"/>
</dbReference>
<dbReference type="InterPro" id="IPR036439">
    <property type="entry name" value="Dockerin_dom_sf"/>
</dbReference>
<evidence type="ECO:0000313" key="6">
    <source>
        <dbReference type="EMBL" id="ACM20149.1"/>
    </source>
</evidence>
<dbReference type="InterPro" id="IPR015919">
    <property type="entry name" value="Cadherin-like_sf"/>
</dbReference>
<dbReference type="Gene3D" id="2.60.40.10">
    <property type="entry name" value="Immunoglobulins"/>
    <property type="match status" value="8"/>
</dbReference>
<evidence type="ECO:0000259" key="5">
    <source>
        <dbReference type="SMART" id="SM00736"/>
    </source>
</evidence>
<dbReference type="Pfam" id="PF05345">
    <property type="entry name" value="He_PIG"/>
    <property type="match status" value="1"/>
</dbReference>
<dbReference type="GO" id="GO:0009653">
    <property type="term" value="P:anatomical structure morphogenesis"/>
    <property type="evidence" value="ECO:0007669"/>
    <property type="project" value="TreeGrafter"/>
</dbReference>
<dbReference type="RefSeq" id="WP_012646878.1">
    <property type="nucleotide sequence ID" value="NC_011979.1"/>
</dbReference>
<organism evidence="6 7">
    <name type="scientific">Geotalea daltonii (strain DSM 22248 / JCM 15807 / FRC-32)</name>
    <name type="common">Geobacter daltonii</name>
    <dbReference type="NCBI Taxonomy" id="316067"/>
    <lineage>
        <taxon>Bacteria</taxon>
        <taxon>Pseudomonadati</taxon>
        <taxon>Thermodesulfobacteriota</taxon>
        <taxon>Desulfuromonadia</taxon>
        <taxon>Geobacterales</taxon>
        <taxon>Geobacteraceae</taxon>
        <taxon>Geotalea</taxon>
    </lineage>
</organism>
<evidence type="ECO:0000256" key="4">
    <source>
        <dbReference type="SAM" id="SignalP"/>
    </source>
</evidence>
<dbReference type="GO" id="GO:0005509">
    <property type="term" value="F:calcium ion binding"/>
    <property type="evidence" value="ECO:0007669"/>
    <property type="project" value="InterPro"/>
</dbReference>
<dbReference type="eggNOG" id="COG1470">
    <property type="taxonomic scope" value="Bacteria"/>
</dbReference>
<reference evidence="6 7" key="1">
    <citation type="submission" date="2009-01" db="EMBL/GenBank/DDBJ databases">
        <title>Complete sequence of Geobacter sp. FRC-32.</title>
        <authorList>
            <consortium name="US DOE Joint Genome Institute"/>
            <person name="Lucas S."/>
            <person name="Copeland A."/>
            <person name="Lapidus A."/>
            <person name="Glavina del Rio T."/>
            <person name="Dalin E."/>
            <person name="Tice H."/>
            <person name="Bruce D."/>
            <person name="Goodwin L."/>
            <person name="Pitluck S."/>
            <person name="Saunders E."/>
            <person name="Brettin T."/>
            <person name="Detter J.C."/>
            <person name="Han C."/>
            <person name="Larimer F."/>
            <person name="Land M."/>
            <person name="Hauser L."/>
            <person name="Kyrpides N."/>
            <person name="Ovchinnikova G."/>
            <person name="Kostka J."/>
            <person name="Richardson P."/>
        </authorList>
    </citation>
    <scope>NUCLEOTIDE SEQUENCE [LARGE SCALE GENOMIC DNA]</scope>
    <source>
        <strain evidence="7">DSM 22248 / JCM 15807 / FRC-32</strain>
    </source>
</reference>
<feature type="domain" description="Dystroglycan-type cadherin-like" evidence="5">
    <location>
        <begin position="30"/>
        <end position="124"/>
    </location>
</feature>
<dbReference type="CDD" id="cd14256">
    <property type="entry name" value="Dockerin_I"/>
    <property type="match status" value="1"/>
</dbReference>
<dbReference type="GO" id="GO:0016020">
    <property type="term" value="C:membrane"/>
    <property type="evidence" value="ECO:0007669"/>
    <property type="project" value="InterPro"/>
</dbReference>
<dbReference type="eggNOG" id="COG5492">
    <property type="taxonomic scope" value="Bacteria"/>
</dbReference>
<dbReference type="InterPro" id="IPR006644">
    <property type="entry name" value="Cadg"/>
</dbReference>
<dbReference type="InterPro" id="IPR039005">
    <property type="entry name" value="CSPG_rpt"/>
</dbReference>
<keyword evidence="1 4" id="KW-0732">Signal</keyword>
<dbReference type="PANTHER" id="PTHR45739:SF8">
    <property type="entry name" value="FRAS1-RELATED EXTRACELLULAR MATRIX PROTEIN 1"/>
    <property type="match status" value="1"/>
</dbReference>
<dbReference type="eggNOG" id="COG4733">
    <property type="taxonomic scope" value="Bacteria"/>
</dbReference>
<dbReference type="GO" id="GO:0000272">
    <property type="term" value="P:polysaccharide catabolic process"/>
    <property type="evidence" value="ECO:0007669"/>
    <property type="project" value="InterPro"/>
</dbReference>
<dbReference type="SUPFAM" id="SSF49313">
    <property type="entry name" value="Cadherin-like"/>
    <property type="match status" value="1"/>
</dbReference>
<evidence type="ECO:0000313" key="7">
    <source>
        <dbReference type="Proteomes" id="UP000007721"/>
    </source>
</evidence>
<dbReference type="PROSITE" id="PS51854">
    <property type="entry name" value="CSPG"/>
    <property type="match status" value="1"/>
</dbReference>
<dbReference type="HOGENOM" id="CLU_248409_0_0_7"/>
<keyword evidence="7" id="KW-1185">Reference proteome</keyword>
<keyword evidence="3" id="KW-0325">Glycoprotein</keyword>
<dbReference type="EMBL" id="CP001390">
    <property type="protein sequence ID" value="ACM20149.1"/>
    <property type="molecule type" value="Genomic_DNA"/>
</dbReference>
<dbReference type="Gene3D" id="2.60.40.1220">
    <property type="match status" value="1"/>
</dbReference>
<dbReference type="SUPFAM" id="SSF89372">
    <property type="entry name" value="Fucose-specific lectin"/>
    <property type="match status" value="1"/>
</dbReference>
<evidence type="ECO:0000256" key="1">
    <source>
        <dbReference type="ARBA" id="ARBA00022729"/>
    </source>
</evidence>
<feature type="chain" id="PRO_5002888822" evidence="4">
    <location>
        <begin position="28"/>
        <end position="1506"/>
    </location>
</feature>
<name>B9M6T9_GEODF</name>
<dbReference type="KEGG" id="geo:Geob_1791"/>
<dbReference type="InterPro" id="IPR013783">
    <property type="entry name" value="Ig-like_fold"/>
</dbReference>
<evidence type="ECO:0000256" key="2">
    <source>
        <dbReference type="ARBA" id="ARBA00022737"/>
    </source>
</evidence>
<dbReference type="Pfam" id="PF09136">
    <property type="entry name" value="Glucodextran_B"/>
    <property type="match status" value="3"/>
</dbReference>
<feature type="signal peptide" evidence="4">
    <location>
        <begin position="1"/>
        <end position="27"/>
    </location>
</feature>
<dbReference type="PANTHER" id="PTHR45739">
    <property type="entry name" value="MATRIX PROTEIN, PUTATIVE-RELATED"/>
    <property type="match status" value="1"/>
</dbReference>
<gene>
    <name evidence="6" type="ordered locus">Geob_1791</name>
</gene>
<dbReference type="Proteomes" id="UP000007721">
    <property type="component" value="Chromosome"/>
</dbReference>
<dbReference type="Pfam" id="PF16184">
    <property type="entry name" value="Cadherin_3"/>
    <property type="match status" value="1"/>
</dbReference>
<dbReference type="eggNOG" id="COG3391">
    <property type="taxonomic scope" value="Bacteria"/>
</dbReference>
<dbReference type="SMART" id="SM00736">
    <property type="entry name" value="CADG"/>
    <property type="match status" value="1"/>
</dbReference>
<dbReference type="STRING" id="316067.Geob_1791"/>
<evidence type="ECO:0000256" key="3">
    <source>
        <dbReference type="ARBA" id="ARBA00023180"/>
    </source>
</evidence>
<protein>
    <submittedName>
        <fullName evidence="6">CADG domain protein</fullName>
    </submittedName>
</protein>
<dbReference type="InterPro" id="IPR051561">
    <property type="entry name" value="FRAS1_ECM"/>
</dbReference>
<keyword evidence="2" id="KW-0677">Repeat</keyword>
<proteinExistence type="predicted"/>
<dbReference type="SUPFAM" id="SSF63446">
    <property type="entry name" value="Type I dockerin domain"/>
    <property type="match status" value="1"/>
</dbReference>
<sequence length="1506" mass="156987">MNGIKTIIWLYILITFAVFSAVPDIHAATPSATPIADVTQNEADIINLDVAGSFSDGDGHTLTFTATGLPEGIGISSAGLISGKLPKVTANTSYRVTVTATDLSNLTADQSFTLTVINSINELPVLARNTVLRINQDAAAGTIGNNYLQLTDENNPGASSLTYTLTAVPVKGTLQKGNSPLAVGATITQADIDAGSISFAPSGSANGADGFSFTYTDDVGETQGPAVFTITIVDNIPPTMNGTAVYVDSTHVEVTFSEEVKGADLPANYTADNGLTITGATPVSANTYRLTTSVHKIGVTYTITGKNIADQAGNGLAANGRTAELTRPATANSAPGTPVLKAPASGEANSAGEVTTLTPSLTVNAVTDPDGDLVTYTFEVSTTGNFATLAVSGEMTIAVDGAVSFAVPTATPLAENTLYYWRVQASDGNLNSGYMPTATFFVNTTAEAPTDPAVSYPAAGTEVPLLTPALTITNSADADQDTLTYDFDLAMDQGFGNGSIVASGTGIPQGTGGSTAWTVPPDKAKDNSRYFWRCRAVDHDGKTSNYVTSSFFINTANDAPTAPTLSAPANGSPNVNEVNILTPTLVVNNATDPDPVKAALTYTFEIDTVNTFDSAGKQVSPAIPEGAGTTAWPVAANLTENTTYYWRAKANDGAADGPWMTTGSFFVTTRNIAPNVPALVSPPAGGEADSVTPVLSVQGSDVNGDTMTYTFEVFTDSSLDSRTRVAYAVDQPANWIVTPPLTDNTRYYWTAMAKDLHGAFSRPMAAQSFTVKNKDSGNIAPNMTITAPGANEPVMNKYSINSYTITWTAADPDSPALIALYHAPDAGGTGGTLIASGLSKNVTSYTWDTSVLQDGSYYVYGVIADGKSQVTAVSAGPIVIDRTLPTPPEVSGVTLTNNPTPTWSWTGKGGGSGTYRYKLDSEDLTTGAIETPDLTFTPASALGGGEHTLYVQERDVAGNWSPSGSYRTNIDLIPPEATISGAPVQATADTSVTLTVSGDDVIIYRYRQDGGEFSGERPVGDPIQLAALGDGGHVVAVIGRDSAGNWQTTESTVQWVVDITPPGAVINSVPSSLTNRTAATLVVGGEGVTAYRYKFDDGAYSSETPVSTPITLASLTEGNHTVSVIGRDGAGNWQAEESAATAAWMVDLTPAVMNVSTLLDGNYTNVAELNISGTVTDASGIASLALEYAAEGTTGSGEVILDGKGAFSHIVTLAVGANKLTLTATDRAGNRTGNTRTINYDPFGPELTITSPADNLKTNQSFVKINGTTNETATIEVTTYDRNQIPASPQLASISGADFTATANLFEGLNTVVITAQDQTGTRSSYKRTVTYDNQKPNLAITEPVQDLRTNLHIMTIKGAVSDALSEVAVTVKQDGNEPEPVFLITGESGQSFEKTVTFTDSKVYHFVVTATDAAGNETTVQRNIIFAAPAWGDINSDDRVDILDALIALQISNGMLTQTDFDLIRGDVAPLIDGKPVSDGRINVGDAVVILQAAVNLITLEAPQK</sequence>